<evidence type="ECO:0008006" key="2">
    <source>
        <dbReference type="Google" id="ProtNLM"/>
    </source>
</evidence>
<evidence type="ECO:0000313" key="1">
    <source>
        <dbReference type="EMBL" id="KKN89815.1"/>
    </source>
</evidence>
<dbReference type="InterPro" id="IPR016085">
    <property type="entry name" value="Protease_inh_B-barrel_dom"/>
</dbReference>
<dbReference type="AlphaFoldDB" id="A0A0F9U9E3"/>
<organism evidence="1">
    <name type="scientific">marine sediment metagenome</name>
    <dbReference type="NCBI Taxonomy" id="412755"/>
    <lineage>
        <taxon>unclassified sequences</taxon>
        <taxon>metagenomes</taxon>
        <taxon>ecological metagenomes</taxon>
    </lineage>
</organism>
<dbReference type="GO" id="GO:0004866">
    <property type="term" value="F:endopeptidase inhibitor activity"/>
    <property type="evidence" value="ECO:0007669"/>
    <property type="project" value="InterPro"/>
</dbReference>
<dbReference type="Gene3D" id="2.40.128.10">
    <property type="match status" value="1"/>
</dbReference>
<reference evidence="1" key="1">
    <citation type="journal article" date="2015" name="Nature">
        <title>Complex archaea that bridge the gap between prokaryotes and eukaryotes.</title>
        <authorList>
            <person name="Spang A."/>
            <person name="Saw J.H."/>
            <person name="Jorgensen S.L."/>
            <person name="Zaremba-Niedzwiedzka K."/>
            <person name="Martijn J."/>
            <person name="Lind A.E."/>
            <person name="van Eijk R."/>
            <person name="Schleper C."/>
            <person name="Guy L."/>
            <person name="Ettema T.J."/>
        </authorList>
    </citation>
    <scope>NUCLEOTIDE SEQUENCE</scope>
</reference>
<proteinExistence type="predicted"/>
<comment type="caution">
    <text evidence="1">The sequence shown here is derived from an EMBL/GenBank/DDBJ whole genome shotgun (WGS) entry which is preliminary data.</text>
</comment>
<dbReference type="SUPFAM" id="SSF50882">
    <property type="entry name" value="beta-Barrel protease inhibitors"/>
    <property type="match status" value="1"/>
</dbReference>
<name>A0A0F9U9E3_9ZZZZ</name>
<accession>A0A0F9U9E3</accession>
<sequence>MNFAATAFGAGIAASVFVAGLQGATVTATEPVAGVATLAATAMVSTAAADTTRLNAVRLIDLRSGATCKIAASPNLEAGFANAPIGPDCAGSPTLQSVSQWRSSRDGTLEMADSEGRTLMRFMPGDGVLFESIYPSDALVTIVPARG</sequence>
<dbReference type="EMBL" id="LAZR01000115">
    <property type="protein sequence ID" value="KKN89815.1"/>
    <property type="molecule type" value="Genomic_DNA"/>
</dbReference>
<gene>
    <name evidence="1" type="ORF">LCGC14_0233800</name>
</gene>
<protein>
    <recommendedName>
        <fullName evidence="2">Alkaline proteinase inhibitor/ Outer membrane lipoprotein Omp19 domain-containing protein</fullName>
    </recommendedName>
</protein>